<dbReference type="AlphaFoldDB" id="A0ABD3DXI1"/>
<name>A0ABD3DXI1_9LAMI</name>
<protein>
    <submittedName>
        <fullName evidence="1">Protein kinase superfamily</fullName>
        <ecNumber evidence="1">2.7.11.1</ecNumber>
    </submittedName>
</protein>
<dbReference type="Proteomes" id="UP001632038">
    <property type="component" value="Unassembled WGS sequence"/>
</dbReference>
<keyword evidence="1" id="KW-0808">Transferase</keyword>
<reference evidence="2" key="1">
    <citation type="journal article" date="2024" name="IScience">
        <title>Strigolactones Initiate the Formation of Haustorium-like Structures in Castilleja.</title>
        <authorList>
            <person name="Buerger M."/>
            <person name="Peterson D."/>
            <person name="Chory J."/>
        </authorList>
    </citation>
    <scope>NUCLEOTIDE SEQUENCE [LARGE SCALE GENOMIC DNA]</scope>
</reference>
<accession>A0ABD3DXI1</accession>
<dbReference type="EMBL" id="JAVIJP010000011">
    <property type="protein sequence ID" value="KAL3646833.1"/>
    <property type="molecule type" value="Genomic_DNA"/>
</dbReference>
<sequence>MEFAAGGELFERICIAGQFSEDESRCFFQQLAILSTSLSESQSGWERLAVGDEANDGDCWGVTTSGWGGGLDNCA</sequence>
<gene>
    <name evidence="1" type="primary">SAPK8</name>
    <name evidence="1" type="ORF">CASFOL_009377</name>
</gene>
<proteinExistence type="predicted"/>
<evidence type="ECO:0000313" key="2">
    <source>
        <dbReference type="Proteomes" id="UP001632038"/>
    </source>
</evidence>
<keyword evidence="1" id="KW-0418">Kinase</keyword>
<evidence type="ECO:0000313" key="1">
    <source>
        <dbReference type="EMBL" id="KAL3646833.1"/>
    </source>
</evidence>
<dbReference type="EC" id="2.7.11.1" evidence="1"/>
<keyword evidence="2" id="KW-1185">Reference proteome</keyword>
<organism evidence="1 2">
    <name type="scientific">Castilleja foliolosa</name>
    <dbReference type="NCBI Taxonomy" id="1961234"/>
    <lineage>
        <taxon>Eukaryota</taxon>
        <taxon>Viridiplantae</taxon>
        <taxon>Streptophyta</taxon>
        <taxon>Embryophyta</taxon>
        <taxon>Tracheophyta</taxon>
        <taxon>Spermatophyta</taxon>
        <taxon>Magnoliopsida</taxon>
        <taxon>eudicotyledons</taxon>
        <taxon>Gunneridae</taxon>
        <taxon>Pentapetalae</taxon>
        <taxon>asterids</taxon>
        <taxon>lamiids</taxon>
        <taxon>Lamiales</taxon>
        <taxon>Orobanchaceae</taxon>
        <taxon>Pedicularideae</taxon>
        <taxon>Castillejinae</taxon>
        <taxon>Castilleja</taxon>
    </lineage>
</organism>
<comment type="caution">
    <text evidence="1">The sequence shown here is derived from an EMBL/GenBank/DDBJ whole genome shotgun (WGS) entry which is preliminary data.</text>
</comment>
<dbReference type="GO" id="GO:0004674">
    <property type="term" value="F:protein serine/threonine kinase activity"/>
    <property type="evidence" value="ECO:0007669"/>
    <property type="project" value="UniProtKB-EC"/>
</dbReference>